<accession>A0ABX8DGJ4</accession>
<organism evidence="1 2">
    <name type="scientific">Shewanella dokdonensis</name>
    <dbReference type="NCBI Taxonomy" id="712036"/>
    <lineage>
        <taxon>Bacteria</taxon>
        <taxon>Pseudomonadati</taxon>
        <taxon>Pseudomonadota</taxon>
        <taxon>Gammaproteobacteria</taxon>
        <taxon>Alteromonadales</taxon>
        <taxon>Shewanellaceae</taxon>
        <taxon>Shewanella</taxon>
    </lineage>
</organism>
<reference evidence="1 2" key="1">
    <citation type="journal article" date="2012" name="Int. J. Syst. Evol. Microbiol.">
        <title>Shewanella dokdonensis sp. nov., isolated from seawater.</title>
        <authorList>
            <person name="Sung H.R."/>
            <person name="Yoon J.H."/>
            <person name="Ghim S.Y."/>
        </authorList>
    </citation>
    <scope>NUCLEOTIDE SEQUENCE [LARGE SCALE GENOMIC DNA]</scope>
    <source>
        <strain evidence="1 2">DSM 23626</strain>
    </source>
</reference>
<dbReference type="Proteomes" id="UP000676428">
    <property type="component" value="Chromosome"/>
</dbReference>
<name>A0ABX8DGJ4_9GAMM</name>
<dbReference type="EMBL" id="CP074572">
    <property type="protein sequence ID" value="QVK23773.1"/>
    <property type="molecule type" value="Genomic_DNA"/>
</dbReference>
<evidence type="ECO:0000313" key="2">
    <source>
        <dbReference type="Proteomes" id="UP000676428"/>
    </source>
</evidence>
<dbReference type="PROSITE" id="PS51257">
    <property type="entry name" value="PROKAR_LIPOPROTEIN"/>
    <property type="match status" value="1"/>
</dbReference>
<evidence type="ECO:0008006" key="3">
    <source>
        <dbReference type="Google" id="ProtNLM"/>
    </source>
</evidence>
<proteinExistence type="predicted"/>
<protein>
    <recommendedName>
        <fullName evidence="3">Lipoprotein</fullName>
    </recommendedName>
</protein>
<gene>
    <name evidence="1" type="ORF">KHX94_03530</name>
</gene>
<keyword evidence="2" id="KW-1185">Reference proteome</keyword>
<dbReference type="RefSeq" id="WP_213682390.1">
    <property type="nucleotide sequence ID" value="NZ_CP074572.1"/>
</dbReference>
<sequence length="76" mass="8097">MFRSVFSLSLLLISGCTCTSHLPPQAEISMPDAHTLMFKGDTRIDSVKQLLAIADKAPAPISRLVITSRGGNPSGE</sequence>
<evidence type="ECO:0000313" key="1">
    <source>
        <dbReference type="EMBL" id="QVK23773.1"/>
    </source>
</evidence>